<sequence>MDFRQWQQLELRLTAVEQAIAELRPKDPKPVNASSDEDGSEDGLISEKLTRLESNGKVKFLPSGDEVRGGIATCGPCYEISHSLWDSCLVVGLPILSAYDSCIVALLLIMNIAAQMGFVHIVKDYMSEATLSSENLTQLLRFRVSIAHNIKYADMSTGRSLATQVCGLDEQLQWASTQFSVAWRVRRFEFHVLK</sequence>
<comment type="caution">
    <text evidence="1">The sequence shown here is derived from an EMBL/GenBank/DDBJ whole genome shotgun (WGS) entry which is preliminary data.</text>
</comment>
<proteinExistence type="predicted"/>
<dbReference type="Proteomes" id="UP001178507">
    <property type="component" value="Unassembled WGS sequence"/>
</dbReference>
<keyword evidence="2" id="KW-1185">Reference proteome</keyword>
<evidence type="ECO:0000313" key="1">
    <source>
        <dbReference type="EMBL" id="CAJ1395761.1"/>
    </source>
</evidence>
<name>A0AA36IZK3_9DINO</name>
<dbReference type="AlphaFoldDB" id="A0AA36IZK3"/>
<reference evidence="1" key="1">
    <citation type="submission" date="2023-08" db="EMBL/GenBank/DDBJ databases">
        <authorList>
            <person name="Chen Y."/>
            <person name="Shah S."/>
            <person name="Dougan E. K."/>
            <person name="Thang M."/>
            <person name="Chan C."/>
        </authorList>
    </citation>
    <scope>NUCLEOTIDE SEQUENCE</scope>
</reference>
<protein>
    <submittedName>
        <fullName evidence="1">Uncharacterized protein</fullName>
    </submittedName>
</protein>
<accession>A0AA36IZK3</accession>
<evidence type="ECO:0000313" key="2">
    <source>
        <dbReference type="Proteomes" id="UP001178507"/>
    </source>
</evidence>
<gene>
    <name evidence="1" type="ORF">EVOR1521_LOCUS20119</name>
</gene>
<dbReference type="EMBL" id="CAUJNA010003208">
    <property type="protein sequence ID" value="CAJ1395761.1"/>
    <property type="molecule type" value="Genomic_DNA"/>
</dbReference>
<organism evidence="1 2">
    <name type="scientific">Effrenium voratum</name>
    <dbReference type="NCBI Taxonomy" id="2562239"/>
    <lineage>
        <taxon>Eukaryota</taxon>
        <taxon>Sar</taxon>
        <taxon>Alveolata</taxon>
        <taxon>Dinophyceae</taxon>
        <taxon>Suessiales</taxon>
        <taxon>Symbiodiniaceae</taxon>
        <taxon>Effrenium</taxon>
    </lineage>
</organism>